<evidence type="ECO:0000313" key="2">
    <source>
        <dbReference type="Proteomes" id="UP000006876"/>
    </source>
</evidence>
<reference evidence="1 2" key="1">
    <citation type="journal article" date="2011" name="J. Bacteriol.">
        <title>Complete genome sequence of the haloaromatic acid-degrading bacterium Achromobacter xylosoxidans A8.</title>
        <authorList>
            <person name="Strnad H."/>
            <person name="Ridl J."/>
            <person name="Paces J."/>
            <person name="Kolar M."/>
            <person name="Vlcek C."/>
            <person name="Paces V."/>
        </authorList>
    </citation>
    <scope>NUCLEOTIDE SEQUENCE [LARGE SCALE GENOMIC DNA]</scope>
    <source>
        <strain evidence="1 2">A8</strain>
    </source>
</reference>
<protein>
    <recommendedName>
        <fullName evidence="3">DUF1127 domain-containing protein</fullName>
    </recommendedName>
</protein>
<dbReference type="HOGENOM" id="CLU_2178057_0_0_4"/>
<sequence length="109" mass="12238">MHKYLEPIMSAQLCTPSSPPLAGASWDRQPAAAMPVGAPSAELAPPRLGFFAMLAAAYRKRRNETRLRHLAADLDEHMLQDLGAPNWLMNEAAVKRDLARLRDVDYLRW</sequence>
<evidence type="ECO:0000313" key="1">
    <source>
        <dbReference type="EMBL" id="ADP18144.1"/>
    </source>
</evidence>
<dbReference type="EMBL" id="CP002287">
    <property type="protein sequence ID" value="ADP18144.1"/>
    <property type="molecule type" value="Genomic_DNA"/>
</dbReference>
<gene>
    <name evidence="1" type="ordered locus">AXYL_04836</name>
</gene>
<organism evidence="1 2">
    <name type="scientific">Achromobacter xylosoxidans (strain A8)</name>
    <dbReference type="NCBI Taxonomy" id="762376"/>
    <lineage>
        <taxon>Bacteria</taxon>
        <taxon>Pseudomonadati</taxon>
        <taxon>Pseudomonadota</taxon>
        <taxon>Betaproteobacteria</taxon>
        <taxon>Burkholderiales</taxon>
        <taxon>Alcaligenaceae</taxon>
        <taxon>Achromobacter</taxon>
    </lineage>
</organism>
<dbReference type="AlphaFoldDB" id="E3HLE3"/>
<name>E3HLE3_ACHXA</name>
<dbReference type="KEGG" id="axy:AXYL_04836"/>
<accession>E3HLE3</accession>
<proteinExistence type="predicted"/>
<evidence type="ECO:0008006" key="3">
    <source>
        <dbReference type="Google" id="ProtNLM"/>
    </source>
</evidence>
<dbReference type="Proteomes" id="UP000006876">
    <property type="component" value="Chromosome"/>
</dbReference>